<dbReference type="GO" id="GO:0097063">
    <property type="term" value="F:cadmium ion sensor activity"/>
    <property type="evidence" value="ECO:0007669"/>
    <property type="project" value="TreeGrafter"/>
</dbReference>
<dbReference type="EMBL" id="CP034438">
    <property type="protein sequence ID" value="AZN29298.1"/>
    <property type="molecule type" value="Genomic_DNA"/>
</dbReference>
<dbReference type="Pfam" id="PF01022">
    <property type="entry name" value="HTH_5"/>
    <property type="match status" value="1"/>
</dbReference>
<dbReference type="SUPFAM" id="SSF46785">
    <property type="entry name" value="Winged helix' DNA-binding domain"/>
    <property type="match status" value="1"/>
</dbReference>
<dbReference type="GO" id="GO:0003700">
    <property type="term" value="F:DNA-binding transcription factor activity"/>
    <property type="evidence" value="ECO:0007669"/>
    <property type="project" value="InterPro"/>
</dbReference>
<dbReference type="KEGG" id="fsl:EJO69_02505"/>
<dbReference type="SMART" id="SM00418">
    <property type="entry name" value="HTH_ARSR"/>
    <property type="match status" value="1"/>
</dbReference>
<dbReference type="InterPro" id="IPR036390">
    <property type="entry name" value="WH_DNA-bd_sf"/>
</dbReference>
<accession>A0A3Q8WSM4</accession>
<dbReference type="GO" id="GO:0010288">
    <property type="term" value="P:response to lead ion"/>
    <property type="evidence" value="ECO:0007669"/>
    <property type="project" value="TreeGrafter"/>
</dbReference>
<keyword evidence="3" id="KW-1185">Reference proteome</keyword>
<gene>
    <name evidence="2" type="ORF">EJO69_02505</name>
</gene>
<dbReference type="PRINTS" id="PR00778">
    <property type="entry name" value="HTHARSR"/>
</dbReference>
<dbReference type="InterPro" id="IPR036388">
    <property type="entry name" value="WH-like_DNA-bd_sf"/>
</dbReference>
<dbReference type="CDD" id="cd00090">
    <property type="entry name" value="HTH_ARSR"/>
    <property type="match status" value="1"/>
</dbReference>
<evidence type="ECO:0000313" key="2">
    <source>
        <dbReference type="EMBL" id="AZN29298.1"/>
    </source>
</evidence>
<dbReference type="AlphaFoldDB" id="A0A3Q8WSM4"/>
<dbReference type="GO" id="GO:0046686">
    <property type="term" value="P:response to cadmium ion"/>
    <property type="evidence" value="ECO:0007669"/>
    <property type="project" value="TreeGrafter"/>
</dbReference>
<dbReference type="InterPro" id="IPR011991">
    <property type="entry name" value="ArsR-like_HTH"/>
</dbReference>
<dbReference type="GO" id="GO:0032791">
    <property type="term" value="F:lead ion binding"/>
    <property type="evidence" value="ECO:0007669"/>
    <property type="project" value="TreeGrafter"/>
</dbReference>
<evidence type="ECO:0000259" key="1">
    <source>
        <dbReference type="PROSITE" id="PS50987"/>
    </source>
</evidence>
<sequence length="123" mass="13168">MLNIEADRGARSRSERLDVMQRLGRAMADSTRSRILLTLLDGPAYPSDLAHDLGLSRSNVSNHLACLRDCGIVLAVSEGRQTRYEMAGGHLTQALLALVDITLDADESAPCLDPECSDCGVGA</sequence>
<organism evidence="2 3">
    <name type="scientific">Flaviflexus salsibiostraticola</name>
    <dbReference type="NCBI Taxonomy" id="1282737"/>
    <lineage>
        <taxon>Bacteria</taxon>
        <taxon>Bacillati</taxon>
        <taxon>Actinomycetota</taxon>
        <taxon>Actinomycetes</taxon>
        <taxon>Actinomycetales</taxon>
        <taxon>Actinomycetaceae</taxon>
        <taxon>Flaviflexus</taxon>
    </lineage>
</organism>
<dbReference type="PROSITE" id="PS50987">
    <property type="entry name" value="HTH_ARSR_2"/>
    <property type="match status" value="1"/>
</dbReference>
<dbReference type="InterPro" id="IPR052543">
    <property type="entry name" value="HTH_Metal-responsive_Reg"/>
</dbReference>
<reference evidence="2 3" key="1">
    <citation type="submission" date="2018-12" db="EMBL/GenBank/DDBJ databases">
        <title>Complete genome sequence of Flaviflexus salsibiostraticola KCTC 33148.</title>
        <authorList>
            <person name="Bae J.-W."/>
        </authorList>
    </citation>
    <scope>NUCLEOTIDE SEQUENCE [LARGE SCALE GENOMIC DNA]</scope>
    <source>
        <strain evidence="2 3">KCTC 33148</strain>
    </source>
</reference>
<dbReference type="Proteomes" id="UP000270021">
    <property type="component" value="Chromosome"/>
</dbReference>
<name>A0A3Q8WSM4_9ACTO</name>
<dbReference type="NCBIfam" id="NF033788">
    <property type="entry name" value="HTH_metalloreg"/>
    <property type="match status" value="1"/>
</dbReference>
<dbReference type="PANTHER" id="PTHR39168">
    <property type="entry name" value="TRANSCRIPTIONAL REGULATOR-RELATED"/>
    <property type="match status" value="1"/>
</dbReference>
<proteinExistence type="predicted"/>
<dbReference type="GO" id="GO:0003677">
    <property type="term" value="F:DNA binding"/>
    <property type="evidence" value="ECO:0007669"/>
    <property type="project" value="TreeGrafter"/>
</dbReference>
<evidence type="ECO:0000313" key="3">
    <source>
        <dbReference type="Proteomes" id="UP000270021"/>
    </source>
</evidence>
<protein>
    <submittedName>
        <fullName evidence="2">ArsR family transcriptional regulator</fullName>
    </submittedName>
</protein>
<dbReference type="RefSeq" id="WP_126038792.1">
    <property type="nucleotide sequence ID" value="NZ_CP034438.1"/>
</dbReference>
<dbReference type="Gene3D" id="1.10.10.10">
    <property type="entry name" value="Winged helix-like DNA-binding domain superfamily/Winged helix DNA-binding domain"/>
    <property type="match status" value="1"/>
</dbReference>
<dbReference type="InterPro" id="IPR001845">
    <property type="entry name" value="HTH_ArsR_DNA-bd_dom"/>
</dbReference>
<dbReference type="OrthoDB" id="3401849at2"/>
<feature type="domain" description="HTH arsR-type" evidence="1">
    <location>
        <begin position="12"/>
        <end position="106"/>
    </location>
</feature>
<dbReference type="PANTHER" id="PTHR39168:SF2">
    <property type="entry name" value="HTH-TYPE TRANSCRIPTIONAL REGULATOR CMTR"/>
    <property type="match status" value="1"/>
</dbReference>